<dbReference type="Proteomes" id="UP000001940">
    <property type="component" value="Chromosome V"/>
</dbReference>
<dbReference type="OrthoDB" id="5800408at2759"/>
<evidence type="ECO:0000313" key="4">
    <source>
        <dbReference type="Proteomes" id="UP000001940"/>
    </source>
</evidence>
<dbReference type="WormBase" id="F45D3.3">
    <property type="protein sequence ID" value="CE10472"/>
    <property type="gene ID" value="WBGene00009723"/>
</dbReference>
<accession>Q20421</accession>
<dbReference type="UCSC" id="F45D3.3">
    <property type="organism name" value="c. elegans"/>
</dbReference>
<keyword evidence="2" id="KW-0732">Signal</keyword>
<evidence type="ECO:0000256" key="2">
    <source>
        <dbReference type="SAM" id="SignalP"/>
    </source>
</evidence>
<dbReference type="eggNOG" id="ENOG502TG2F">
    <property type="taxonomic scope" value="Eukaryota"/>
</dbReference>
<feature type="chain" id="PRO_5004198919" evidence="2">
    <location>
        <begin position="19"/>
        <end position="236"/>
    </location>
</feature>
<feature type="compositionally biased region" description="Acidic residues" evidence="1">
    <location>
        <begin position="111"/>
        <end position="121"/>
    </location>
</feature>
<dbReference type="PeptideAtlas" id="Q20421"/>
<dbReference type="AlphaFoldDB" id="Q20421"/>
<evidence type="ECO:0000313" key="5">
    <source>
        <dbReference type="WormBase" id="F45D3.3"/>
    </source>
</evidence>
<dbReference type="HOGENOM" id="CLU_082216_0_0_1"/>
<gene>
    <name evidence="3" type="ORF">CELE_F45D3.3</name>
    <name evidence="3 5" type="ORF">F45D3.3</name>
</gene>
<name>Q20421_CAEEL</name>
<dbReference type="PIR" id="T22220">
    <property type="entry name" value="T22220"/>
</dbReference>
<evidence type="ECO:0000256" key="1">
    <source>
        <dbReference type="SAM" id="MobiDB-lite"/>
    </source>
</evidence>
<dbReference type="InParanoid" id="Q20421"/>
<dbReference type="AGR" id="WB:WBGene00009723"/>
<protein>
    <submittedName>
        <fullName evidence="3">Secreted protein</fullName>
    </submittedName>
</protein>
<dbReference type="EMBL" id="BX284605">
    <property type="protein sequence ID" value="CAB01502.1"/>
    <property type="molecule type" value="Genomic_DNA"/>
</dbReference>
<dbReference type="OMA" id="GMLCSIC"/>
<dbReference type="Bgee" id="WBGene00009723">
    <property type="expression patterns" value="Expressed in larva and 3 other cell types or tissues"/>
</dbReference>
<dbReference type="FunCoup" id="Q20421">
    <property type="interactions" value="408"/>
</dbReference>
<reference evidence="3 4" key="1">
    <citation type="journal article" date="1998" name="Science">
        <title>Genome sequence of the nematode C. elegans: a platform for investigating biology.</title>
        <authorList>
            <consortium name="The C. elegans sequencing consortium"/>
            <person name="Sulson J.E."/>
            <person name="Waterston R."/>
        </authorList>
    </citation>
    <scope>NUCLEOTIDE SEQUENCE [LARGE SCALE GENOMIC DNA]</scope>
    <source>
        <strain evidence="3 4">Bristol N2</strain>
    </source>
</reference>
<dbReference type="PaxDb" id="6239-F45D3.3"/>
<feature type="signal peptide" evidence="2">
    <location>
        <begin position="1"/>
        <end position="18"/>
    </location>
</feature>
<organism evidence="3 4">
    <name type="scientific">Caenorhabditis elegans</name>
    <dbReference type="NCBI Taxonomy" id="6239"/>
    <lineage>
        <taxon>Eukaryota</taxon>
        <taxon>Metazoa</taxon>
        <taxon>Ecdysozoa</taxon>
        <taxon>Nematoda</taxon>
        <taxon>Chromadorea</taxon>
        <taxon>Rhabditida</taxon>
        <taxon>Rhabditina</taxon>
        <taxon>Rhabditomorpha</taxon>
        <taxon>Rhabditoidea</taxon>
        <taxon>Rhabditidae</taxon>
        <taxon>Peloderinae</taxon>
        <taxon>Caenorhabditis</taxon>
    </lineage>
</organism>
<evidence type="ECO:0000313" key="3">
    <source>
        <dbReference type="EMBL" id="CAB01502.1"/>
    </source>
</evidence>
<feature type="region of interest" description="Disordered" evidence="1">
    <location>
        <begin position="102"/>
        <end position="130"/>
    </location>
</feature>
<sequence>MNFSLLIATAFLVSLVVAKSMDKPMEKSDATDDFDLDLFLGSMGDGHFANVDMDGVETMVPKKSEKLPGQKKMKPEFQQPEGVAPEFTGGFMGSDEAVLAAEPSTQKTDEIVESAESDSSSDTDYFGEASASAPVSNPALTYLSGANFDNVKQPSCQMLGCTGPIPNDGSYAAMSASLENKACSQIFVPMNGCTDNKGYPMGMLCSVCCDCANSFVQEMKKTFGYKANVDTAVFSS</sequence>
<proteinExistence type="predicted"/>
<keyword evidence="4" id="KW-1185">Reference proteome</keyword>